<feature type="transmembrane region" description="Helical" evidence="1">
    <location>
        <begin position="20"/>
        <end position="36"/>
    </location>
</feature>
<dbReference type="OrthoDB" id="10648970at2759"/>
<feature type="transmembrane region" description="Helical" evidence="1">
    <location>
        <begin position="180"/>
        <end position="197"/>
    </location>
</feature>
<dbReference type="AlphaFoldDB" id="A0A2G8JNB8"/>
<protein>
    <submittedName>
        <fullName evidence="2">Putative monocarboxylate transporter 12</fullName>
    </submittedName>
</protein>
<sequence length="232" mass="26006">MKQGKISERLKSFISRTDTWLVSLSYFFTFSALSIYQVNMVSHFESLESLTLDDVWLIMTVTNVSDVVTRIFVMVTGGNFLCRPVYVIIGTNIVLSLVSFSYSVLVSVWPLVTISLCLGFARSTTVVMSWNMVVNLIGSQYADYVVTLVMYLQGFSYLVGTLPPGAIFDATGSYDLAFKIISLSFFMAAAILIFLAIRSSRRIREKRLSIEKESTETKTPRVSLVSYSTNMT</sequence>
<name>A0A2G8JNB8_STIJA</name>
<dbReference type="PANTHER" id="PTHR11360">
    <property type="entry name" value="MONOCARBOXYLATE TRANSPORTER"/>
    <property type="match status" value="1"/>
</dbReference>
<dbReference type="PANTHER" id="PTHR11360:SF172">
    <property type="entry name" value="MAJOR FACILITATOR SUPERFAMILY (MFS) PROFILE DOMAIN-CONTAINING PROTEIN"/>
    <property type="match status" value="1"/>
</dbReference>
<organism evidence="2 3">
    <name type="scientific">Stichopus japonicus</name>
    <name type="common">Sea cucumber</name>
    <dbReference type="NCBI Taxonomy" id="307972"/>
    <lineage>
        <taxon>Eukaryota</taxon>
        <taxon>Metazoa</taxon>
        <taxon>Echinodermata</taxon>
        <taxon>Eleutherozoa</taxon>
        <taxon>Echinozoa</taxon>
        <taxon>Holothuroidea</taxon>
        <taxon>Aspidochirotacea</taxon>
        <taxon>Aspidochirotida</taxon>
        <taxon>Stichopodidae</taxon>
        <taxon>Apostichopus</taxon>
    </lineage>
</organism>
<feature type="transmembrane region" description="Helical" evidence="1">
    <location>
        <begin position="85"/>
        <end position="105"/>
    </location>
</feature>
<feature type="transmembrane region" description="Helical" evidence="1">
    <location>
        <begin position="111"/>
        <end position="134"/>
    </location>
</feature>
<dbReference type="EMBL" id="MRZV01001533">
    <property type="protein sequence ID" value="PIK37223.1"/>
    <property type="molecule type" value="Genomic_DNA"/>
</dbReference>
<comment type="caution">
    <text evidence="2">The sequence shown here is derived from an EMBL/GenBank/DDBJ whole genome shotgun (WGS) entry which is preliminary data.</text>
</comment>
<dbReference type="Gene3D" id="1.20.1250.20">
    <property type="entry name" value="MFS general substrate transporter like domains"/>
    <property type="match status" value="1"/>
</dbReference>
<reference evidence="2 3" key="1">
    <citation type="journal article" date="2017" name="PLoS Biol.">
        <title>The sea cucumber genome provides insights into morphological evolution and visceral regeneration.</title>
        <authorList>
            <person name="Zhang X."/>
            <person name="Sun L."/>
            <person name="Yuan J."/>
            <person name="Sun Y."/>
            <person name="Gao Y."/>
            <person name="Zhang L."/>
            <person name="Li S."/>
            <person name="Dai H."/>
            <person name="Hamel J.F."/>
            <person name="Liu C."/>
            <person name="Yu Y."/>
            <person name="Liu S."/>
            <person name="Lin W."/>
            <person name="Guo K."/>
            <person name="Jin S."/>
            <person name="Xu P."/>
            <person name="Storey K.B."/>
            <person name="Huan P."/>
            <person name="Zhang T."/>
            <person name="Zhou Y."/>
            <person name="Zhang J."/>
            <person name="Lin C."/>
            <person name="Li X."/>
            <person name="Xing L."/>
            <person name="Huo D."/>
            <person name="Sun M."/>
            <person name="Wang L."/>
            <person name="Mercier A."/>
            <person name="Li F."/>
            <person name="Yang H."/>
            <person name="Xiang J."/>
        </authorList>
    </citation>
    <scope>NUCLEOTIDE SEQUENCE [LARGE SCALE GENOMIC DNA]</scope>
    <source>
        <strain evidence="2">Shaxun</strain>
        <tissue evidence="2">Muscle</tissue>
    </source>
</reference>
<accession>A0A2G8JNB8</accession>
<dbReference type="SUPFAM" id="SSF103473">
    <property type="entry name" value="MFS general substrate transporter"/>
    <property type="match status" value="1"/>
</dbReference>
<dbReference type="GO" id="GO:0008028">
    <property type="term" value="F:monocarboxylic acid transmembrane transporter activity"/>
    <property type="evidence" value="ECO:0007669"/>
    <property type="project" value="TreeGrafter"/>
</dbReference>
<gene>
    <name evidence="2" type="ORF">BSL78_25940</name>
</gene>
<proteinExistence type="predicted"/>
<feature type="transmembrane region" description="Helical" evidence="1">
    <location>
        <begin position="141"/>
        <end position="160"/>
    </location>
</feature>
<dbReference type="Proteomes" id="UP000230750">
    <property type="component" value="Unassembled WGS sequence"/>
</dbReference>
<evidence type="ECO:0000256" key="1">
    <source>
        <dbReference type="SAM" id="Phobius"/>
    </source>
</evidence>
<dbReference type="InterPro" id="IPR050327">
    <property type="entry name" value="Proton-linked_MCT"/>
</dbReference>
<dbReference type="InterPro" id="IPR036259">
    <property type="entry name" value="MFS_trans_sf"/>
</dbReference>
<evidence type="ECO:0000313" key="2">
    <source>
        <dbReference type="EMBL" id="PIK37223.1"/>
    </source>
</evidence>
<feature type="transmembrane region" description="Helical" evidence="1">
    <location>
        <begin position="56"/>
        <end position="73"/>
    </location>
</feature>
<keyword evidence="1" id="KW-0472">Membrane</keyword>
<keyword evidence="1" id="KW-1133">Transmembrane helix</keyword>
<keyword evidence="1" id="KW-0812">Transmembrane</keyword>
<evidence type="ECO:0000313" key="3">
    <source>
        <dbReference type="Proteomes" id="UP000230750"/>
    </source>
</evidence>
<keyword evidence="3" id="KW-1185">Reference proteome</keyword>